<evidence type="ECO:0000313" key="1">
    <source>
        <dbReference type="EMBL" id="MPY57175.1"/>
    </source>
</evidence>
<sequence>MTDWLARKTIGDQHEHTVKNALEARGWIVHPCGQGTYPAPIRQALRHTPSALRYFPDLIAARGSELVTIDAKSRMPSTTSRNYAISHKCALAGLQFMGVHAPVPLYYVLGDLHVLTPAEVLYNSFHTLHPTNGAYHLVSSQRALPFDDVFGTGTTYECAA</sequence>
<reference evidence="1 2" key="1">
    <citation type="submission" date="2019-07" db="EMBL/GenBank/DDBJ databases">
        <title>New species of Amycolatopsis and Streptomyces.</title>
        <authorList>
            <person name="Duangmal K."/>
            <person name="Teo W.F.A."/>
            <person name="Lipun K."/>
        </authorList>
    </citation>
    <scope>NUCLEOTIDE SEQUENCE [LARGE SCALE GENOMIC DNA]</scope>
    <source>
        <strain evidence="1 2">NBRC 106415</strain>
    </source>
</reference>
<evidence type="ECO:0000313" key="2">
    <source>
        <dbReference type="Proteomes" id="UP000400924"/>
    </source>
</evidence>
<accession>A0A5N8XF38</accession>
<gene>
    <name evidence="1" type="ORF">FNH08_08285</name>
</gene>
<dbReference type="EMBL" id="VJZC01000035">
    <property type="protein sequence ID" value="MPY57175.1"/>
    <property type="molecule type" value="Genomic_DNA"/>
</dbReference>
<name>A0A5N8XF38_9ACTN</name>
<organism evidence="1 2">
    <name type="scientific">Streptomyces spongiae</name>
    <dbReference type="NCBI Taxonomy" id="565072"/>
    <lineage>
        <taxon>Bacteria</taxon>
        <taxon>Bacillati</taxon>
        <taxon>Actinomycetota</taxon>
        <taxon>Actinomycetes</taxon>
        <taxon>Kitasatosporales</taxon>
        <taxon>Streptomycetaceae</taxon>
        <taxon>Streptomyces</taxon>
    </lineage>
</organism>
<comment type="caution">
    <text evidence="1">The sequence shown here is derived from an EMBL/GenBank/DDBJ whole genome shotgun (WGS) entry which is preliminary data.</text>
</comment>
<dbReference type="AlphaFoldDB" id="A0A5N8XF38"/>
<protein>
    <submittedName>
        <fullName evidence="1">Uncharacterized protein</fullName>
    </submittedName>
</protein>
<dbReference type="Proteomes" id="UP000400924">
    <property type="component" value="Unassembled WGS sequence"/>
</dbReference>
<proteinExistence type="predicted"/>
<dbReference type="RefSeq" id="WP_322724003.1">
    <property type="nucleotide sequence ID" value="NZ_VJZC01000035.1"/>
</dbReference>
<keyword evidence="2" id="KW-1185">Reference proteome</keyword>